<reference evidence="1" key="1">
    <citation type="submission" date="2017-07" db="EMBL/GenBank/DDBJ databases">
        <title>Taro Niue Genome Assembly and Annotation.</title>
        <authorList>
            <person name="Atibalentja N."/>
            <person name="Keating K."/>
            <person name="Fields C.J."/>
        </authorList>
    </citation>
    <scope>NUCLEOTIDE SEQUENCE</scope>
    <source>
        <strain evidence="1">Niue_2</strain>
        <tissue evidence="1">Leaf</tissue>
    </source>
</reference>
<evidence type="ECO:0000313" key="2">
    <source>
        <dbReference type="Proteomes" id="UP000652761"/>
    </source>
</evidence>
<protein>
    <submittedName>
        <fullName evidence="1">Uncharacterized protein</fullName>
    </submittedName>
</protein>
<keyword evidence="2" id="KW-1185">Reference proteome</keyword>
<dbReference type="Proteomes" id="UP000652761">
    <property type="component" value="Unassembled WGS sequence"/>
</dbReference>
<dbReference type="EMBL" id="NMUH01001341">
    <property type="protein sequence ID" value="MQL91449.1"/>
    <property type="molecule type" value="Genomic_DNA"/>
</dbReference>
<comment type="caution">
    <text evidence="1">The sequence shown here is derived from an EMBL/GenBank/DDBJ whole genome shotgun (WGS) entry which is preliminary data.</text>
</comment>
<gene>
    <name evidence="1" type="ORF">Taro_024064</name>
</gene>
<name>A0A843VJ82_COLES</name>
<accession>A0A843VJ82</accession>
<proteinExistence type="predicted"/>
<dbReference type="AlphaFoldDB" id="A0A843VJ82"/>
<sequence length="59" mass="6224">MTPVPRCQSVVAPACVVSRPRGASGVRGGSTYGPSTLWRSEVAVLVVRHPSHVVAQWSP</sequence>
<organism evidence="1 2">
    <name type="scientific">Colocasia esculenta</name>
    <name type="common">Wild taro</name>
    <name type="synonym">Arum esculentum</name>
    <dbReference type="NCBI Taxonomy" id="4460"/>
    <lineage>
        <taxon>Eukaryota</taxon>
        <taxon>Viridiplantae</taxon>
        <taxon>Streptophyta</taxon>
        <taxon>Embryophyta</taxon>
        <taxon>Tracheophyta</taxon>
        <taxon>Spermatophyta</taxon>
        <taxon>Magnoliopsida</taxon>
        <taxon>Liliopsida</taxon>
        <taxon>Araceae</taxon>
        <taxon>Aroideae</taxon>
        <taxon>Colocasieae</taxon>
        <taxon>Colocasia</taxon>
    </lineage>
</organism>
<evidence type="ECO:0000313" key="1">
    <source>
        <dbReference type="EMBL" id="MQL91449.1"/>
    </source>
</evidence>